<proteinExistence type="inferred from homology"/>
<accession>A0ABZ2XIY5</accession>
<dbReference type="Proteomes" id="UP001479520">
    <property type="component" value="Chromosome"/>
</dbReference>
<protein>
    <submittedName>
        <fullName evidence="4">DNA-processing protein DprA</fullName>
    </submittedName>
</protein>
<dbReference type="Pfam" id="PF02481">
    <property type="entry name" value="DNA_processg_A"/>
    <property type="match status" value="1"/>
</dbReference>
<dbReference type="PANTHER" id="PTHR43022">
    <property type="entry name" value="PROTEIN SMF"/>
    <property type="match status" value="1"/>
</dbReference>
<evidence type="ECO:0000259" key="2">
    <source>
        <dbReference type="Pfam" id="PF02481"/>
    </source>
</evidence>
<dbReference type="InterPro" id="IPR041614">
    <property type="entry name" value="DprA_WH"/>
</dbReference>
<evidence type="ECO:0000259" key="3">
    <source>
        <dbReference type="Pfam" id="PF17782"/>
    </source>
</evidence>
<dbReference type="InterPro" id="IPR036388">
    <property type="entry name" value="WH-like_DNA-bd_sf"/>
</dbReference>
<evidence type="ECO:0000313" key="5">
    <source>
        <dbReference type="Proteomes" id="UP001479520"/>
    </source>
</evidence>
<dbReference type="InterPro" id="IPR003488">
    <property type="entry name" value="DprA"/>
</dbReference>
<evidence type="ECO:0000313" key="4">
    <source>
        <dbReference type="EMBL" id="WZJ21857.1"/>
    </source>
</evidence>
<comment type="similarity">
    <text evidence="1">Belongs to the DprA/Smf family.</text>
</comment>
<dbReference type="PANTHER" id="PTHR43022:SF1">
    <property type="entry name" value="PROTEIN SMF"/>
    <property type="match status" value="1"/>
</dbReference>
<dbReference type="NCBIfam" id="TIGR00732">
    <property type="entry name" value="dprA"/>
    <property type="match status" value="1"/>
</dbReference>
<feature type="domain" description="Smf/DprA SLOG" evidence="2">
    <location>
        <begin position="79"/>
        <end position="287"/>
    </location>
</feature>
<keyword evidence="5" id="KW-1185">Reference proteome</keyword>
<dbReference type="Gene3D" id="1.10.10.10">
    <property type="entry name" value="Winged helix-like DNA-binding domain superfamily/Winged helix DNA-binding domain"/>
    <property type="match status" value="1"/>
</dbReference>
<dbReference type="Gene3D" id="3.40.50.450">
    <property type="match status" value="1"/>
</dbReference>
<gene>
    <name evidence="4" type="primary">dprA</name>
    <name evidence="4" type="ORF">AADV58_01550</name>
</gene>
<reference evidence="4 5" key="1">
    <citation type="submission" date="2024-04" db="EMBL/GenBank/DDBJ databases">
        <title>Dissimilatory iodate-reducing microorganisms contribute to the enrichment of iodine in groundwater.</title>
        <authorList>
            <person name="Jiang Z."/>
        </authorList>
    </citation>
    <scope>NUCLEOTIDE SEQUENCE [LARGE SCALE GENOMIC DNA]</scope>
    <source>
        <strain evidence="4 5">NCP973</strain>
    </source>
</reference>
<name>A0ABZ2XIY5_9RHOO</name>
<dbReference type="InterPro" id="IPR057666">
    <property type="entry name" value="DrpA_SLOG"/>
</dbReference>
<dbReference type="RefSeq" id="WP_281985788.1">
    <property type="nucleotide sequence ID" value="NZ_CALFBA010000178.1"/>
</dbReference>
<feature type="domain" description="DprA winged helix" evidence="3">
    <location>
        <begin position="297"/>
        <end position="351"/>
    </location>
</feature>
<organism evidence="4 5">
    <name type="scientific">Azonexus hydrophilus</name>
    <dbReference type="NCBI Taxonomy" id="418702"/>
    <lineage>
        <taxon>Bacteria</taxon>
        <taxon>Pseudomonadati</taxon>
        <taxon>Pseudomonadota</taxon>
        <taxon>Betaproteobacteria</taxon>
        <taxon>Rhodocyclales</taxon>
        <taxon>Azonexaceae</taxon>
        <taxon>Azonexus</taxon>
    </lineage>
</organism>
<dbReference type="SUPFAM" id="SSF102405">
    <property type="entry name" value="MCP/YpsA-like"/>
    <property type="match status" value="1"/>
</dbReference>
<sequence length="357" mass="37224">MSPPRGLAAWLHLTLAPGIGGETQRKLLAAFGLPDHIFSAGLSAVRSVIGNKADLLLDFDPAENIAQALNWAEQPDQHILTLADTAYPASLLEIPDPPSVIYVRGNPALLQGPAIGVVGSRNATPQGLRNAEQFSRTLAGQGWCIVSGLALGIDAAAHRGALAADGATVAVIGTGANRIYPARNRELALTIAERGAIVSEFPLGTPANAANFPRRNRLIAGLSRGVLVVEAATESGSLITARLAGEQGREVFAIPGSIHSPQARGCHRLIRQGAKLVETADDILEELNGQARTGYAPVADDANGHPLLDALGHDPCGLDELVERCGLGADSLLSELLGLELAGKIAVLPGNRYQRID</sequence>
<dbReference type="Pfam" id="PF17782">
    <property type="entry name" value="WHD_DprA"/>
    <property type="match status" value="1"/>
</dbReference>
<dbReference type="EMBL" id="CP151406">
    <property type="protein sequence ID" value="WZJ21857.1"/>
    <property type="molecule type" value="Genomic_DNA"/>
</dbReference>
<evidence type="ECO:0000256" key="1">
    <source>
        <dbReference type="ARBA" id="ARBA00006525"/>
    </source>
</evidence>